<proteinExistence type="predicted"/>
<keyword evidence="3" id="KW-1185">Reference proteome</keyword>
<dbReference type="eggNOG" id="ENOG5032SJW">
    <property type="taxonomic scope" value="Bacteria"/>
</dbReference>
<dbReference type="Proteomes" id="UP000030147">
    <property type="component" value="Unassembled WGS sequence"/>
</dbReference>
<keyword evidence="1" id="KW-0472">Membrane</keyword>
<gene>
    <name evidence="2" type="ORF">N782_08435</name>
</gene>
<feature type="transmembrane region" description="Helical" evidence="1">
    <location>
        <begin position="108"/>
        <end position="129"/>
    </location>
</feature>
<feature type="transmembrane region" description="Helical" evidence="1">
    <location>
        <begin position="69"/>
        <end position="87"/>
    </location>
</feature>
<evidence type="ECO:0000313" key="3">
    <source>
        <dbReference type="Proteomes" id="UP000030147"/>
    </source>
</evidence>
<dbReference type="NCBIfam" id="TIGR02849">
    <property type="entry name" value="spore_III_AD"/>
    <property type="match status" value="1"/>
</dbReference>
<dbReference type="AlphaFoldDB" id="A0A0A2TEU3"/>
<evidence type="ECO:0000256" key="1">
    <source>
        <dbReference type="SAM" id="Phobius"/>
    </source>
</evidence>
<evidence type="ECO:0000313" key="2">
    <source>
        <dbReference type="EMBL" id="KGP72928.1"/>
    </source>
</evidence>
<dbReference type="InterPro" id="IPR025664">
    <property type="entry name" value="Spore_III_AC/AD"/>
</dbReference>
<dbReference type="STRING" id="1385514.N782_08435"/>
<dbReference type="Pfam" id="PF06686">
    <property type="entry name" value="SpoIIIAC"/>
    <property type="match status" value="2"/>
</dbReference>
<dbReference type="EMBL" id="AVBF01000020">
    <property type="protein sequence ID" value="KGP72928.1"/>
    <property type="molecule type" value="Genomic_DNA"/>
</dbReference>
<dbReference type="RefSeq" id="WP_237582631.1">
    <property type="nucleotide sequence ID" value="NZ_AVBF01000020.1"/>
</dbReference>
<keyword evidence="1" id="KW-0812">Transmembrane</keyword>
<accession>A0A0A2TEU3</accession>
<keyword evidence="1" id="KW-1133">Transmembrane helix</keyword>
<reference evidence="2 3" key="1">
    <citation type="journal article" date="2015" name="Stand. Genomic Sci.">
        <title>High quality draft genome sequence of the moderately halophilic bacterium Pontibacillus yanchengensis Y32(T) and comparison among Pontibacillus genomes.</title>
        <authorList>
            <person name="Huang J."/>
            <person name="Qiao Z.X."/>
            <person name="Tang J.W."/>
            <person name="Wang G."/>
        </authorList>
    </citation>
    <scope>NUCLEOTIDE SEQUENCE [LARGE SCALE GENOMIC DNA]</scope>
    <source>
        <strain evidence="2 3">Y32</strain>
    </source>
</reference>
<name>A0A0A2TEU3_9BACI</name>
<sequence length="131" mass="14101">MNMGIFQIVAFAIVASLLTIILKEQKGSIAFFLILFTGIVIFLILIQQIAQVFSLLEYIAQKANVNGMYVETILKIIGIAYIAEFGAQITRDAGLGSVASKIELAGKVFILVLAVPILTAVIETILGFIPA</sequence>
<dbReference type="InterPro" id="IPR014211">
    <property type="entry name" value="Spore_III_AD"/>
</dbReference>
<comment type="caution">
    <text evidence="2">The sequence shown here is derived from an EMBL/GenBank/DDBJ whole genome shotgun (WGS) entry which is preliminary data.</text>
</comment>
<protein>
    <submittedName>
        <fullName evidence="2">Stage III sporulation protein AD</fullName>
    </submittedName>
</protein>
<feature type="transmembrane region" description="Helical" evidence="1">
    <location>
        <begin position="6"/>
        <end position="22"/>
    </location>
</feature>
<feature type="transmembrane region" description="Helical" evidence="1">
    <location>
        <begin position="29"/>
        <end position="49"/>
    </location>
</feature>
<organism evidence="2 3">
    <name type="scientific">Pontibacillus yanchengensis Y32</name>
    <dbReference type="NCBI Taxonomy" id="1385514"/>
    <lineage>
        <taxon>Bacteria</taxon>
        <taxon>Bacillati</taxon>
        <taxon>Bacillota</taxon>
        <taxon>Bacilli</taxon>
        <taxon>Bacillales</taxon>
        <taxon>Bacillaceae</taxon>
        <taxon>Pontibacillus</taxon>
    </lineage>
</organism>